<evidence type="ECO:0000259" key="1">
    <source>
        <dbReference type="Pfam" id="PF01850"/>
    </source>
</evidence>
<organism evidence="2 3">
    <name type="scientific">Natronoglomus mannanivorans</name>
    <dbReference type="NCBI Taxonomy" id="2979990"/>
    <lineage>
        <taxon>Archaea</taxon>
        <taxon>Methanobacteriati</taxon>
        <taxon>Methanobacteriota</taxon>
        <taxon>Stenosarchaea group</taxon>
        <taxon>Halobacteria</taxon>
        <taxon>Halobacteriales</taxon>
        <taxon>Natrialbaceae</taxon>
        <taxon>Natronoglomus</taxon>
    </lineage>
</organism>
<accession>A0AAP2Z0Q8</accession>
<dbReference type="InterPro" id="IPR002716">
    <property type="entry name" value="PIN_dom"/>
</dbReference>
<dbReference type="AlphaFoldDB" id="A0AAP2Z0Q8"/>
<dbReference type="Proteomes" id="UP001321018">
    <property type="component" value="Unassembled WGS sequence"/>
</dbReference>
<name>A0AAP2Z0Q8_9EURY</name>
<proteinExistence type="predicted"/>
<dbReference type="EMBL" id="JAOPKA010000010">
    <property type="protein sequence ID" value="MCU4742785.1"/>
    <property type="molecule type" value="Genomic_DNA"/>
</dbReference>
<comment type="caution">
    <text evidence="2">The sequence shown here is derived from an EMBL/GenBank/DDBJ whole genome shotgun (WGS) entry which is preliminary data.</text>
</comment>
<dbReference type="InterPro" id="IPR029060">
    <property type="entry name" value="PIN-like_dom_sf"/>
</dbReference>
<feature type="domain" description="PIN" evidence="1">
    <location>
        <begin position="9"/>
        <end position="138"/>
    </location>
</feature>
<evidence type="ECO:0000313" key="2">
    <source>
        <dbReference type="EMBL" id="MCU4742785.1"/>
    </source>
</evidence>
<dbReference type="PANTHER" id="PTHR42188">
    <property type="entry name" value="23S RRNA-SPECIFIC ENDONUCLEASE VAPC20"/>
    <property type="match status" value="1"/>
</dbReference>
<dbReference type="GO" id="GO:0004521">
    <property type="term" value="F:RNA endonuclease activity"/>
    <property type="evidence" value="ECO:0007669"/>
    <property type="project" value="InterPro"/>
</dbReference>
<sequence>MSGAGATPIFVDTGAFYARADKDDENHQTAIRLFDSIRSGEVTYRPLFTSQFVLSELATLALYKLGHSDATRAVNAIRASKSLNVIPVGEATFEAAAEQFEEYDDQQISFVDHTTSVLADERDIEHMFAFDSDFRTLGFTLVPEDIGFPGG</sequence>
<dbReference type="Gene3D" id="3.40.50.1010">
    <property type="entry name" value="5'-nuclease"/>
    <property type="match status" value="1"/>
</dbReference>
<dbReference type="InterPro" id="IPR039018">
    <property type="entry name" value="VapC20-like"/>
</dbReference>
<dbReference type="PANTHER" id="PTHR42188:SF1">
    <property type="entry name" value="23S RRNA-SPECIFIC ENDONUCLEASE VAPC20"/>
    <property type="match status" value="1"/>
</dbReference>
<protein>
    <submittedName>
        <fullName evidence="2">PIN domain-containing protein</fullName>
    </submittedName>
</protein>
<dbReference type="SUPFAM" id="SSF88723">
    <property type="entry name" value="PIN domain-like"/>
    <property type="match status" value="1"/>
</dbReference>
<gene>
    <name evidence="2" type="ORF">OB960_15435</name>
</gene>
<reference evidence="2" key="1">
    <citation type="submission" date="2022-09" db="EMBL/GenBank/DDBJ databases">
        <title>Enrichment on poylsaccharides allowed isolation of novel metabolic and taxonomic groups of Haloarchaea.</title>
        <authorList>
            <person name="Sorokin D.Y."/>
            <person name="Elcheninov A.G."/>
            <person name="Khizhniak T.V."/>
            <person name="Kolganova T.V."/>
            <person name="Kublanov I.V."/>
        </authorList>
    </citation>
    <scope>NUCLEOTIDE SEQUENCE</scope>
    <source>
        <strain evidence="2">AArc-xg1-1</strain>
    </source>
</reference>
<dbReference type="RefSeq" id="WP_338004600.1">
    <property type="nucleotide sequence ID" value="NZ_JAOPKA010000010.1"/>
</dbReference>
<dbReference type="Pfam" id="PF01850">
    <property type="entry name" value="PIN"/>
    <property type="match status" value="1"/>
</dbReference>
<dbReference type="GO" id="GO:0016075">
    <property type="term" value="P:rRNA catabolic process"/>
    <property type="evidence" value="ECO:0007669"/>
    <property type="project" value="TreeGrafter"/>
</dbReference>
<evidence type="ECO:0000313" key="3">
    <source>
        <dbReference type="Proteomes" id="UP001321018"/>
    </source>
</evidence>